<keyword evidence="8" id="KW-0675">Receptor</keyword>
<evidence type="ECO:0000256" key="7">
    <source>
        <dbReference type="ARBA" id="ARBA00023136"/>
    </source>
</evidence>
<evidence type="ECO:0000256" key="3">
    <source>
        <dbReference type="ARBA" id="ARBA00022475"/>
    </source>
</evidence>
<evidence type="ECO:0000256" key="12">
    <source>
        <dbReference type="SAM" id="Phobius"/>
    </source>
</evidence>
<organism evidence="15">
    <name type="scientific">Capitella teleta</name>
    <name type="common">Polychaete worm</name>
    <dbReference type="NCBI Taxonomy" id="283909"/>
    <lineage>
        <taxon>Eukaryota</taxon>
        <taxon>Metazoa</taxon>
        <taxon>Spiralia</taxon>
        <taxon>Lophotrochozoa</taxon>
        <taxon>Annelida</taxon>
        <taxon>Polychaeta</taxon>
        <taxon>Sedentaria</taxon>
        <taxon>Scolecida</taxon>
        <taxon>Capitellidae</taxon>
        <taxon>Capitella</taxon>
    </lineage>
</organism>
<dbReference type="Gene3D" id="3.40.190.10">
    <property type="entry name" value="Periplasmic binding protein-like II"/>
    <property type="match status" value="1"/>
</dbReference>
<evidence type="ECO:0008006" key="18">
    <source>
        <dbReference type="Google" id="ProtNLM"/>
    </source>
</evidence>
<evidence type="ECO:0000313" key="15">
    <source>
        <dbReference type="EMBL" id="ELT96396.1"/>
    </source>
</evidence>
<keyword evidence="17" id="KW-1185">Reference proteome</keyword>
<dbReference type="Pfam" id="PF10613">
    <property type="entry name" value="Lig_chan-Glu_bd"/>
    <property type="match status" value="1"/>
</dbReference>
<dbReference type="AlphaFoldDB" id="R7TYA0"/>
<feature type="transmembrane region" description="Helical" evidence="12">
    <location>
        <begin position="567"/>
        <end position="590"/>
    </location>
</feature>
<dbReference type="EMBL" id="AMQN01011337">
    <property type="status" value="NOT_ANNOTATED_CDS"/>
    <property type="molecule type" value="Genomic_DNA"/>
</dbReference>
<keyword evidence="11" id="KW-0407">Ion channel</keyword>
<name>R7TYA0_CAPTE</name>
<dbReference type="HOGENOM" id="CLU_007257_10_0_1"/>
<dbReference type="GO" id="GO:0050906">
    <property type="term" value="P:detection of stimulus involved in sensory perception"/>
    <property type="evidence" value="ECO:0007669"/>
    <property type="project" value="UniProtKB-ARBA"/>
</dbReference>
<evidence type="ECO:0000259" key="13">
    <source>
        <dbReference type="SMART" id="SM00079"/>
    </source>
</evidence>
<evidence type="ECO:0000256" key="11">
    <source>
        <dbReference type="ARBA" id="ARBA00023303"/>
    </source>
</evidence>
<sequence length="604" mass="68658">MRYIHSSQSFGYLLRAEALGQKGKNVIGSKPFYNPSRVATCSQNSLVVALGVLENNSVDVAIICDSQSAVCDERSDGRLEVKSVTVNSFCDTHHLKQANHYDEALNQSGYFKFIYKWILITEDYNTVVQEQGTNISHLSIITCKHTGLINTPYLRYLGWDNFSKRRWYVNHWPPKTVEDVFPLMKYGLNGIQLTVAVNSFIHSQWGPFVMKDEHGKYTGMAIDLLCVFADTLNFSYVLVEPPDGGWGMRQANGSWTGLVGQMQRKEADVVCAALTVTYDRLPVMDFASLPYYTEHQGFIYKRPDPSAALFGIILRPLKQIVWFCVLASILLIAASFWIIGNAKKDNLFTNKLWCMQYSITTLLQQGSPQIPRSSAGRLLSSFFWLFAISWAAIYSGNLTAFLASSSLSTPFVYLDDVAEQTDYEVGTASGGSPEMFLRSTTREPYQTIAKRVFNSGDRNLYHSDVFYHLERVKEGKYIFIDYYSFLLFNQSCEYAVHKTNLEENFNFGLQKNSALTPLFDNVMISVYETGLVDRLHLQYYPKKQPLLCAQPPPSGSLRMRLHSMTDIVVLIGGSLTLSAVTLVIEFIVYWSKKYHWCIWWSLCK</sequence>
<dbReference type="SMART" id="SM00079">
    <property type="entry name" value="PBPe"/>
    <property type="match status" value="1"/>
</dbReference>
<dbReference type="Gene3D" id="1.10.287.70">
    <property type="match status" value="1"/>
</dbReference>
<dbReference type="InterPro" id="IPR019594">
    <property type="entry name" value="Glu/Gly-bd"/>
</dbReference>
<dbReference type="GO" id="GO:0015276">
    <property type="term" value="F:ligand-gated monoatomic ion channel activity"/>
    <property type="evidence" value="ECO:0007669"/>
    <property type="project" value="InterPro"/>
</dbReference>
<feature type="transmembrane region" description="Helical" evidence="12">
    <location>
        <begin position="382"/>
        <end position="403"/>
    </location>
</feature>
<keyword evidence="9" id="KW-0325">Glycoprotein</keyword>
<dbReference type="EMBL" id="KB308834">
    <property type="protein sequence ID" value="ELT96396.1"/>
    <property type="molecule type" value="Genomic_DNA"/>
</dbReference>
<reference evidence="17" key="1">
    <citation type="submission" date="2012-12" db="EMBL/GenBank/DDBJ databases">
        <authorList>
            <person name="Hellsten U."/>
            <person name="Grimwood J."/>
            <person name="Chapman J.A."/>
            <person name="Shapiro H."/>
            <person name="Aerts A."/>
            <person name="Otillar R.P."/>
            <person name="Terry A.Y."/>
            <person name="Boore J.L."/>
            <person name="Simakov O."/>
            <person name="Marletaz F."/>
            <person name="Cho S.-J."/>
            <person name="Edsinger-Gonzales E."/>
            <person name="Havlak P."/>
            <person name="Kuo D.-H."/>
            <person name="Larsson T."/>
            <person name="Lv J."/>
            <person name="Arendt D."/>
            <person name="Savage R."/>
            <person name="Osoegawa K."/>
            <person name="de Jong P."/>
            <person name="Lindberg D.R."/>
            <person name="Seaver E.C."/>
            <person name="Weisblat D.A."/>
            <person name="Putnam N.H."/>
            <person name="Grigoriev I.V."/>
            <person name="Rokhsar D.S."/>
        </authorList>
    </citation>
    <scope>NUCLEOTIDE SEQUENCE</scope>
    <source>
        <strain evidence="17">I ESC-2004</strain>
    </source>
</reference>
<dbReference type="SUPFAM" id="SSF81324">
    <property type="entry name" value="Voltage-gated potassium channels"/>
    <property type="match status" value="1"/>
</dbReference>
<evidence type="ECO:0000256" key="10">
    <source>
        <dbReference type="ARBA" id="ARBA00023286"/>
    </source>
</evidence>
<evidence type="ECO:0000256" key="4">
    <source>
        <dbReference type="ARBA" id="ARBA00022692"/>
    </source>
</evidence>
<feature type="domain" description="Ionotropic glutamate receptor C-terminal" evidence="13">
    <location>
        <begin position="192"/>
        <end position="542"/>
    </location>
</feature>
<evidence type="ECO:0000256" key="8">
    <source>
        <dbReference type="ARBA" id="ARBA00023170"/>
    </source>
</evidence>
<evidence type="ECO:0000256" key="1">
    <source>
        <dbReference type="ARBA" id="ARBA00004651"/>
    </source>
</evidence>
<gene>
    <name evidence="15" type="ORF">CAPTEDRAFT_188179</name>
</gene>
<protein>
    <recommendedName>
        <fullName evidence="18">Ionotropic glutamate receptor L-glutamate and glycine-binding domain-containing protein</fullName>
    </recommendedName>
</protein>
<evidence type="ECO:0000256" key="9">
    <source>
        <dbReference type="ARBA" id="ARBA00023180"/>
    </source>
</evidence>
<feature type="transmembrane region" description="Helical" evidence="12">
    <location>
        <begin position="320"/>
        <end position="339"/>
    </location>
</feature>
<keyword evidence="10" id="KW-1071">Ligand-gated ion channel</keyword>
<evidence type="ECO:0000313" key="17">
    <source>
        <dbReference type="Proteomes" id="UP000014760"/>
    </source>
</evidence>
<reference evidence="15 17" key="2">
    <citation type="journal article" date="2013" name="Nature">
        <title>Insights into bilaterian evolution from three spiralian genomes.</title>
        <authorList>
            <person name="Simakov O."/>
            <person name="Marletaz F."/>
            <person name="Cho S.J."/>
            <person name="Edsinger-Gonzales E."/>
            <person name="Havlak P."/>
            <person name="Hellsten U."/>
            <person name="Kuo D.H."/>
            <person name="Larsson T."/>
            <person name="Lv J."/>
            <person name="Arendt D."/>
            <person name="Savage R."/>
            <person name="Osoegawa K."/>
            <person name="de Jong P."/>
            <person name="Grimwood J."/>
            <person name="Chapman J.A."/>
            <person name="Shapiro H."/>
            <person name="Aerts A."/>
            <person name="Otillar R.P."/>
            <person name="Terry A.Y."/>
            <person name="Boore J.L."/>
            <person name="Grigoriev I.V."/>
            <person name="Lindberg D.R."/>
            <person name="Seaver E.C."/>
            <person name="Weisblat D.A."/>
            <person name="Putnam N.H."/>
            <person name="Rokhsar D.S."/>
        </authorList>
    </citation>
    <scope>NUCLEOTIDE SEQUENCE</scope>
    <source>
        <strain evidence="15 17">I ESC-2004</strain>
    </source>
</reference>
<keyword evidence="6" id="KW-0406">Ion transport</keyword>
<keyword evidence="3" id="KW-1003">Cell membrane</keyword>
<accession>R7TYA0</accession>
<dbReference type="EnsemblMetazoa" id="CapteT188179">
    <property type="protein sequence ID" value="CapteP188179"/>
    <property type="gene ID" value="CapteG188179"/>
</dbReference>
<dbReference type="Proteomes" id="UP000014760">
    <property type="component" value="Unassembled WGS sequence"/>
</dbReference>
<keyword evidence="5 12" id="KW-1133">Transmembrane helix</keyword>
<comment type="subcellular location">
    <subcellularLocation>
        <location evidence="1">Cell membrane</location>
        <topology evidence="1">Multi-pass membrane protein</topology>
    </subcellularLocation>
</comment>
<dbReference type="GO" id="GO:0005886">
    <property type="term" value="C:plasma membrane"/>
    <property type="evidence" value="ECO:0007669"/>
    <property type="project" value="UniProtKB-SubCell"/>
</dbReference>
<dbReference type="SUPFAM" id="SSF53850">
    <property type="entry name" value="Periplasmic binding protein-like II"/>
    <property type="match status" value="1"/>
</dbReference>
<dbReference type="SMART" id="SM00918">
    <property type="entry name" value="Lig_chan-Glu_bd"/>
    <property type="match status" value="1"/>
</dbReference>
<keyword evidence="2" id="KW-0813">Transport</keyword>
<keyword evidence="4 12" id="KW-0812">Transmembrane</keyword>
<dbReference type="InterPro" id="IPR001320">
    <property type="entry name" value="Iontro_rcpt_C"/>
</dbReference>
<dbReference type="InterPro" id="IPR052192">
    <property type="entry name" value="Insect_Ionotropic_Sensory_Rcpt"/>
</dbReference>
<dbReference type="OMA" id="FANCPLF"/>
<evidence type="ECO:0000256" key="5">
    <source>
        <dbReference type="ARBA" id="ARBA00022989"/>
    </source>
</evidence>
<reference evidence="16" key="3">
    <citation type="submission" date="2015-06" db="UniProtKB">
        <authorList>
            <consortium name="EnsemblMetazoa"/>
        </authorList>
    </citation>
    <scope>IDENTIFICATION</scope>
</reference>
<keyword evidence="7 12" id="KW-0472">Membrane</keyword>
<evidence type="ECO:0000313" key="16">
    <source>
        <dbReference type="EnsemblMetazoa" id="CapteP188179"/>
    </source>
</evidence>
<dbReference type="PANTHER" id="PTHR42643">
    <property type="entry name" value="IONOTROPIC RECEPTOR 20A-RELATED"/>
    <property type="match status" value="1"/>
</dbReference>
<evidence type="ECO:0000256" key="6">
    <source>
        <dbReference type="ARBA" id="ARBA00023065"/>
    </source>
</evidence>
<dbReference type="STRING" id="283909.R7TYA0"/>
<proteinExistence type="predicted"/>
<feature type="domain" description="Ionotropic glutamate receptor L-glutamate and glycine-binding" evidence="14">
    <location>
        <begin position="207"/>
        <end position="264"/>
    </location>
</feature>
<evidence type="ECO:0000259" key="14">
    <source>
        <dbReference type="SMART" id="SM00918"/>
    </source>
</evidence>
<evidence type="ECO:0000256" key="2">
    <source>
        <dbReference type="ARBA" id="ARBA00022448"/>
    </source>
</evidence>
<dbReference type="Pfam" id="PF00060">
    <property type="entry name" value="Lig_chan"/>
    <property type="match status" value="1"/>
</dbReference>
<dbReference type="PANTHER" id="PTHR42643:SF24">
    <property type="entry name" value="IONOTROPIC RECEPTOR 60A"/>
    <property type="match status" value="1"/>
</dbReference>
<dbReference type="OrthoDB" id="9997229at2759"/>